<protein>
    <submittedName>
        <fullName evidence="1">Uncharacterized protein</fullName>
    </submittedName>
</protein>
<evidence type="ECO:0000313" key="1">
    <source>
        <dbReference type="EMBL" id="OLL25786.1"/>
    </source>
</evidence>
<gene>
    <name evidence="1" type="ORF">NEOLI_003637</name>
</gene>
<proteinExistence type="predicted"/>
<keyword evidence="2" id="KW-1185">Reference proteome</keyword>
<dbReference type="OrthoDB" id="206335at2759"/>
<dbReference type="EMBL" id="LXFE01000320">
    <property type="protein sequence ID" value="OLL25786.1"/>
    <property type="molecule type" value="Genomic_DNA"/>
</dbReference>
<organism evidence="1 2">
    <name type="scientific">Neolecta irregularis (strain DAH-3)</name>
    <dbReference type="NCBI Taxonomy" id="1198029"/>
    <lineage>
        <taxon>Eukaryota</taxon>
        <taxon>Fungi</taxon>
        <taxon>Dikarya</taxon>
        <taxon>Ascomycota</taxon>
        <taxon>Taphrinomycotina</taxon>
        <taxon>Neolectales</taxon>
        <taxon>Neolectaceae</taxon>
        <taxon>Neolecta</taxon>
    </lineage>
</organism>
<evidence type="ECO:0000313" key="2">
    <source>
        <dbReference type="Proteomes" id="UP000186594"/>
    </source>
</evidence>
<dbReference type="Proteomes" id="UP000186594">
    <property type="component" value="Unassembled WGS sequence"/>
</dbReference>
<reference evidence="1 2" key="1">
    <citation type="submission" date="2016-04" db="EMBL/GenBank/DDBJ databases">
        <title>Evolutionary innovation and constraint leading to complex multicellularity in the Ascomycota.</title>
        <authorList>
            <person name="Cisse O."/>
            <person name="Nguyen A."/>
            <person name="Hewitt D.A."/>
            <person name="Jedd G."/>
            <person name="Stajich J.E."/>
        </authorList>
    </citation>
    <scope>NUCLEOTIDE SEQUENCE [LARGE SCALE GENOMIC DNA]</scope>
    <source>
        <strain evidence="1 2">DAH-3</strain>
    </source>
</reference>
<sequence>MSNPQFNLQVDGQPDKFLSGYQTAQNSNLAVIQDPGLKALYEQQGSTINQVIGSQVYLRATTKNNDTTKNIGQLYFTASGNEAYFDFDVNGYLRHNGSPDVFFVGPITVDGVEVQGVYLQLDNSQPVDSDGLQAIRLQQILT</sequence>
<dbReference type="AlphaFoldDB" id="A0A1U7LSY7"/>
<comment type="caution">
    <text evidence="1">The sequence shown here is derived from an EMBL/GenBank/DDBJ whole genome shotgun (WGS) entry which is preliminary data.</text>
</comment>
<accession>A0A1U7LSY7</accession>
<name>A0A1U7LSY7_NEOID</name>